<dbReference type="EMBL" id="FLOC01000011">
    <property type="protein sequence ID" value="SBS31694.1"/>
    <property type="molecule type" value="Genomic_DNA"/>
</dbReference>
<organism evidence="1 2">
    <name type="scientific">Marinomonas aquimarina</name>
    <dbReference type="NCBI Taxonomy" id="295068"/>
    <lineage>
        <taxon>Bacteria</taxon>
        <taxon>Pseudomonadati</taxon>
        <taxon>Pseudomonadota</taxon>
        <taxon>Gammaproteobacteria</taxon>
        <taxon>Oceanospirillales</taxon>
        <taxon>Oceanospirillaceae</taxon>
        <taxon>Marinomonas</taxon>
    </lineage>
</organism>
<protein>
    <submittedName>
        <fullName evidence="1">Uncharacterized protein</fullName>
    </submittedName>
</protein>
<dbReference type="Proteomes" id="UP000092627">
    <property type="component" value="Unassembled WGS sequence"/>
</dbReference>
<sequence>MKIFIDHDLRVLLAKKLLLCLAELTIMMIIEPKRLKLNNRRVLWQEC</sequence>
<keyword evidence="2" id="KW-1185">Reference proteome</keyword>
<dbReference type="STRING" id="295068.MAQ5080_02040"/>
<evidence type="ECO:0000313" key="1">
    <source>
        <dbReference type="EMBL" id="SBS31694.1"/>
    </source>
</evidence>
<dbReference type="AlphaFoldDB" id="A0A1A8TH91"/>
<evidence type="ECO:0000313" key="2">
    <source>
        <dbReference type="Proteomes" id="UP000092627"/>
    </source>
</evidence>
<gene>
    <name evidence="1" type="ORF">MAQ5080_02040</name>
</gene>
<accession>A0A1A8TH91</accession>
<reference evidence="1 2" key="1">
    <citation type="submission" date="2016-06" db="EMBL/GenBank/DDBJ databases">
        <authorList>
            <person name="Kjaerup R.B."/>
            <person name="Dalgaard T.S."/>
            <person name="Juul-Madsen H.R."/>
        </authorList>
    </citation>
    <scope>NUCLEOTIDE SEQUENCE [LARGE SCALE GENOMIC DNA]</scope>
    <source>
        <strain evidence="1 2">CECT 5080</strain>
    </source>
</reference>
<name>A0A1A8TH91_9GAMM</name>
<proteinExistence type="predicted"/>